<dbReference type="InterPro" id="IPR050721">
    <property type="entry name" value="Trk_Ktr_HKT_K-transport"/>
</dbReference>
<keyword evidence="12" id="KW-1185">Reference proteome</keyword>
<proteinExistence type="predicted"/>
<evidence type="ECO:0000256" key="7">
    <source>
        <dbReference type="ARBA" id="ARBA00023303"/>
    </source>
</evidence>
<dbReference type="Pfam" id="PF02254">
    <property type="entry name" value="TrkA_N"/>
    <property type="match status" value="1"/>
</dbReference>
<comment type="caution">
    <text evidence="11">The sequence shown here is derived from an EMBL/GenBank/DDBJ whole genome shotgun (WGS) entry which is preliminary data.</text>
</comment>
<dbReference type="PANTHER" id="PTHR43833">
    <property type="entry name" value="POTASSIUM CHANNEL PROTEIN 2-RELATED-RELATED"/>
    <property type="match status" value="1"/>
</dbReference>
<dbReference type="SUPFAM" id="SSF51735">
    <property type="entry name" value="NAD(P)-binding Rossmann-fold domains"/>
    <property type="match status" value="1"/>
</dbReference>
<protein>
    <submittedName>
        <fullName evidence="11">Ion channel</fullName>
    </submittedName>
</protein>
<evidence type="ECO:0000313" key="12">
    <source>
        <dbReference type="Proteomes" id="UP001500523"/>
    </source>
</evidence>
<comment type="subcellular location">
    <subcellularLocation>
        <location evidence="1">Cell membrane</location>
        <topology evidence="1">Multi-pass membrane protein</topology>
    </subcellularLocation>
</comment>
<feature type="domain" description="RCK N-terminal" evidence="9">
    <location>
        <begin position="146"/>
        <end position="241"/>
    </location>
</feature>
<sequence length="343" mass="36688">MTGRRNVAEPRRTGGLAVVLRRLYLAASELHPGILFALLLAHMATSHVALRLAGEADLRSPIAFIYWYATTASTVGYGDLSPKGDAGRLFAAFWVMPGAIALFTTAIARTFAGLSQRWRRRRLGLGDYRAMRGHVVLIGHEPARTARMVAELAADGRRDIVLVATEELPGDDPAFRYVRAGSLTAPADLHRAGIATAARIVVYATTDAETLAATLAVTALNDDAHIVCFLRDGDTARLLHAHCPAVEVVLTPTVELVVKALSDPGSSHLLAQLASHTDTGATLYACRADGGGGYDEVAGRLRERGAVLVASCPAGANTPRFDLDRRIVDGDRLFYVAKERLSS</sequence>
<dbReference type="Gene3D" id="3.40.50.720">
    <property type="entry name" value="NAD(P)-binding Rossmann-like Domain"/>
    <property type="match status" value="1"/>
</dbReference>
<keyword evidence="7" id="KW-0407">Ion channel</keyword>
<evidence type="ECO:0000256" key="4">
    <source>
        <dbReference type="ARBA" id="ARBA00022989"/>
    </source>
</evidence>
<dbReference type="Proteomes" id="UP001500523">
    <property type="component" value="Unassembled WGS sequence"/>
</dbReference>
<dbReference type="InterPro" id="IPR013099">
    <property type="entry name" value="K_chnl_dom"/>
</dbReference>
<dbReference type="PRINTS" id="PR01333">
    <property type="entry name" value="2POREKCHANEL"/>
</dbReference>
<keyword evidence="3 8" id="KW-0812">Transmembrane</keyword>
<accession>A0ABP7E1I6</accession>
<evidence type="ECO:0000256" key="2">
    <source>
        <dbReference type="ARBA" id="ARBA00022448"/>
    </source>
</evidence>
<dbReference type="Pfam" id="PF07885">
    <property type="entry name" value="Ion_trans_2"/>
    <property type="match status" value="1"/>
</dbReference>
<keyword evidence="6 8" id="KW-0472">Membrane</keyword>
<keyword evidence="4 8" id="KW-1133">Transmembrane helix</keyword>
<keyword evidence="5" id="KW-0406">Ion transport</keyword>
<dbReference type="InterPro" id="IPR003280">
    <property type="entry name" value="2pore_dom_K_chnl"/>
</dbReference>
<evidence type="ECO:0000313" key="11">
    <source>
        <dbReference type="EMBL" id="GAA3713081.1"/>
    </source>
</evidence>
<keyword evidence="2" id="KW-0813">Transport</keyword>
<dbReference type="EMBL" id="BAABBF010000005">
    <property type="protein sequence ID" value="GAA3713081.1"/>
    <property type="molecule type" value="Genomic_DNA"/>
</dbReference>
<organism evidence="11 12">
    <name type="scientific">Sphingomonas cynarae</name>
    <dbReference type="NCBI Taxonomy" id="930197"/>
    <lineage>
        <taxon>Bacteria</taxon>
        <taxon>Pseudomonadati</taxon>
        <taxon>Pseudomonadota</taxon>
        <taxon>Alphaproteobacteria</taxon>
        <taxon>Sphingomonadales</taxon>
        <taxon>Sphingomonadaceae</taxon>
        <taxon>Sphingomonas</taxon>
    </lineage>
</organism>
<evidence type="ECO:0000256" key="8">
    <source>
        <dbReference type="SAM" id="Phobius"/>
    </source>
</evidence>
<evidence type="ECO:0000256" key="5">
    <source>
        <dbReference type="ARBA" id="ARBA00023065"/>
    </source>
</evidence>
<dbReference type="InterPro" id="IPR003148">
    <property type="entry name" value="RCK_N"/>
</dbReference>
<feature type="transmembrane region" description="Helical" evidence="8">
    <location>
        <begin position="30"/>
        <end position="50"/>
    </location>
</feature>
<dbReference type="PANTHER" id="PTHR43833:SF9">
    <property type="entry name" value="POTASSIUM CHANNEL PROTEIN YUGO-RELATED"/>
    <property type="match status" value="1"/>
</dbReference>
<dbReference type="InterPro" id="IPR036291">
    <property type="entry name" value="NAD(P)-bd_dom_sf"/>
</dbReference>
<name>A0ABP7E1I6_9SPHN</name>
<evidence type="ECO:0000256" key="6">
    <source>
        <dbReference type="ARBA" id="ARBA00023136"/>
    </source>
</evidence>
<reference evidence="12" key="1">
    <citation type="journal article" date="2019" name="Int. J. Syst. Evol. Microbiol.">
        <title>The Global Catalogue of Microorganisms (GCM) 10K type strain sequencing project: providing services to taxonomists for standard genome sequencing and annotation.</title>
        <authorList>
            <consortium name="The Broad Institute Genomics Platform"/>
            <consortium name="The Broad Institute Genome Sequencing Center for Infectious Disease"/>
            <person name="Wu L."/>
            <person name="Ma J."/>
        </authorList>
    </citation>
    <scope>NUCLEOTIDE SEQUENCE [LARGE SCALE GENOMIC DNA]</scope>
    <source>
        <strain evidence="12">JCM 17498</strain>
    </source>
</reference>
<evidence type="ECO:0000256" key="3">
    <source>
        <dbReference type="ARBA" id="ARBA00022692"/>
    </source>
</evidence>
<dbReference type="Gene3D" id="1.10.287.70">
    <property type="match status" value="1"/>
</dbReference>
<feature type="transmembrane region" description="Helical" evidence="8">
    <location>
        <begin position="90"/>
        <end position="112"/>
    </location>
</feature>
<evidence type="ECO:0000259" key="9">
    <source>
        <dbReference type="Pfam" id="PF02254"/>
    </source>
</evidence>
<evidence type="ECO:0000256" key="1">
    <source>
        <dbReference type="ARBA" id="ARBA00004651"/>
    </source>
</evidence>
<evidence type="ECO:0000259" key="10">
    <source>
        <dbReference type="Pfam" id="PF07885"/>
    </source>
</evidence>
<gene>
    <name evidence="11" type="ORF">GCM10022268_22320</name>
</gene>
<feature type="domain" description="Potassium channel" evidence="10">
    <location>
        <begin position="39"/>
        <end position="110"/>
    </location>
</feature>
<dbReference type="SUPFAM" id="SSF81324">
    <property type="entry name" value="Voltage-gated potassium channels"/>
    <property type="match status" value="1"/>
</dbReference>